<organism evidence="3 4">
    <name type="scientific">Eiseniibacteriota bacterium</name>
    <dbReference type="NCBI Taxonomy" id="2212470"/>
    <lineage>
        <taxon>Bacteria</taxon>
        <taxon>Candidatus Eiseniibacteriota</taxon>
    </lineage>
</organism>
<feature type="signal peptide" evidence="1">
    <location>
        <begin position="1"/>
        <end position="30"/>
    </location>
</feature>
<dbReference type="InterPro" id="IPR018711">
    <property type="entry name" value="NAGPA"/>
</dbReference>
<dbReference type="PROSITE" id="PS51257">
    <property type="entry name" value="PROKAR_LIPOPROTEIN"/>
    <property type="match status" value="1"/>
</dbReference>
<name>A0A956NDQ6_UNCEI</name>
<comment type="caution">
    <text evidence="3">The sequence shown here is derived from an EMBL/GenBank/DDBJ whole genome shotgun (WGS) entry which is preliminary data.</text>
</comment>
<gene>
    <name evidence="3" type="ORF">KDA27_12270</name>
</gene>
<feature type="chain" id="PRO_5037969720" evidence="1">
    <location>
        <begin position="31"/>
        <end position="321"/>
    </location>
</feature>
<feature type="domain" description="Phosphodiester glycosidase" evidence="2">
    <location>
        <begin position="123"/>
        <end position="318"/>
    </location>
</feature>
<dbReference type="Proteomes" id="UP000739538">
    <property type="component" value="Unassembled WGS sequence"/>
</dbReference>
<keyword evidence="3" id="KW-0326">Glycosidase</keyword>
<dbReference type="EMBL" id="JAGQHS010000058">
    <property type="protein sequence ID" value="MCA9756571.1"/>
    <property type="molecule type" value="Genomic_DNA"/>
</dbReference>
<sequence>MATARLSLLSLAPWLITLGCLLARTTQAGATPVSWDVLAPGLEVARLELAVRSGLVDAAGPTADIAPDSATDPLSDPDSQTATLAELFVLRIDPAHWQLELATRSEGALEEGRTAREWAEAEGFVATINAGMYATDYVTNVGYLHAGDHVNNGRVNAYESVAAFGLASDVPENLLESAGATNLPEFHIFDLDDPDVSMARIRSQYEHVVQNLRLIKRPGENRWNQQPKRWCEAALGEDAEGRCLFLYCRAPLSMYDLNEALLSAGIGLVAAQHLDGGPPSQLFVRMGDTEVEFVGGAEVSRADGTAWLNRRIPNVIGVRPR</sequence>
<evidence type="ECO:0000256" key="1">
    <source>
        <dbReference type="SAM" id="SignalP"/>
    </source>
</evidence>
<keyword evidence="1" id="KW-0732">Signal</keyword>
<proteinExistence type="predicted"/>
<dbReference type="GO" id="GO:0016798">
    <property type="term" value="F:hydrolase activity, acting on glycosyl bonds"/>
    <property type="evidence" value="ECO:0007669"/>
    <property type="project" value="UniProtKB-KW"/>
</dbReference>
<protein>
    <submittedName>
        <fullName evidence="3">Phosphodiester glycosidase family protein</fullName>
    </submittedName>
</protein>
<reference evidence="3" key="2">
    <citation type="journal article" date="2021" name="Microbiome">
        <title>Successional dynamics and alternative stable states in a saline activated sludge microbial community over 9 years.</title>
        <authorList>
            <person name="Wang Y."/>
            <person name="Ye J."/>
            <person name="Ju F."/>
            <person name="Liu L."/>
            <person name="Boyd J.A."/>
            <person name="Deng Y."/>
            <person name="Parks D.H."/>
            <person name="Jiang X."/>
            <person name="Yin X."/>
            <person name="Woodcroft B.J."/>
            <person name="Tyson G.W."/>
            <person name="Hugenholtz P."/>
            <person name="Polz M.F."/>
            <person name="Zhang T."/>
        </authorList>
    </citation>
    <scope>NUCLEOTIDE SEQUENCE</scope>
    <source>
        <strain evidence="3">HKST-UBA02</strain>
    </source>
</reference>
<keyword evidence="3" id="KW-0378">Hydrolase</keyword>
<evidence type="ECO:0000313" key="4">
    <source>
        <dbReference type="Proteomes" id="UP000739538"/>
    </source>
</evidence>
<accession>A0A956NDQ6</accession>
<dbReference type="Pfam" id="PF09992">
    <property type="entry name" value="NAGPA"/>
    <property type="match status" value="1"/>
</dbReference>
<evidence type="ECO:0000313" key="3">
    <source>
        <dbReference type="EMBL" id="MCA9756571.1"/>
    </source>
</evidence>
<dbReference type="AlphaFoldDB" id="A0A956NDQ6"/>
<evidence type="ECO:0000259" key="2">
    <source>
        <dbReference type="Pfam" id="PF09992"/>
    </source>
</evidence>
<reference evidence="3" key="1">
    <citation type="submission" date="2020-04" db="EMBL/GenBank/DDBJ databases">
        <authorList>
            <person name="Zhang T."/>
        </authorList>
    </citation>
    <scope>NUCLEOTIDE SEQUENCE</scope>
    <source>
        <strain evidence="3">HKST-UBA02</strain>
    </source>
</reference>